<feature type="transmembrane region" description="Helical" evidence="7">
    <location>
        <begin position="12"/>
        <end position="32"/>
    </location>
</feature>
<keyword evidence="2" id="KW-0813">Transport</keyword>
<feature type="transmembrane region" description="Helical" evidence="7">
    <location>
        <begin position="238"/>
        <end position="258"/>
    </location>
</feature>
<proteinExistence type="predicted"/>
<name>A0A6N2T7M8_9BACT</name>
<reference evidence="9" key="1">
    <citation type="submission" date="2019-11" db="EMBL/GenBank/DDBJ databases">
        <authorList>
            <person name="Feng L."/>
        </authorList>
    </citation>
    <scope>NUCLEOTIDE SEQUENCE</scope>
    <source>
        <strain evidence="9">CUreolyticusLFYP111</strain>
    </source>
</reference>
<dbReference type="GO" id="GO:0005886">
    <property type="term" value="C:plasma membrane"/>
    <property type="evidence" value="ECO:0007669"/>
    <property type="project" value="UniProtKB-SubCell"/>
</dbReference>
<dbReference type="PROSITE" id="PS50850">
    <property type="entry name" value="MFS"/>
    <property type="match status" value="1"/>
</dbReference>
<evidence type="ECO:0000256" key="4">
    <source>
        <dbReference type="ARBA" id="ARBA00022692"/>
    </source>
</evidence>
<dbReference type="GO" id="GO:0022857">
    <property type="term" value="F:transmembrane transporter activity"/>
    <property type="evidence" value="ECO:0007669"/>
    <property type="project" value="InterPro"/>
</dbReference>
<feature type="transmembrane region" description="Helical" evidence="7">
    <location>
        <begin position="199"/>
        <end position="218"/>
    </location>
</feature>
<keyword evidence="4 7" id="KW-0812">Transmembrane</keyword>
<dbReference type="EMBL" id="CACRSK010000006">
    <property type="protein sequence ID" value="VYT01734.1"/>
    <property type="molecule type" value="Genomic_DNA"/>
</dbReference>
<evidence type="ECO:0000256" key="1">
    <source>
        <dbReference type="ARBA" id="ARBA00004651"/>
    </source>
</evidence>
<feature type="transmembrane region" description="Helical" evidence="7">
    <location>
        <begin position="270"/>
        <end position="286"/>
    </location>
</feature>
<dbReference type="InterPro" id="IPR050171">
    <property type="entry name" value="MFS_Transporters"/>
</dbReference>
<feature type="transmembrane region" description="Helical" evidence="7">
    <location>
        <begin position="134"/>
        <end position="159"/>
    </location>
</feature>
<evidence type="ECO:0000256" key="5">
    <source>
        <dbReference type="ARBA" id="ARBA00022989"/>
    </source>
</evidence>
<feature type="transmembrane region" description="Helical" evidence="7">
    <location>
        <begin position="44"/>
        <end position="64"/>
    </location>
</feature>
<protein>
    <submittedName>
        <fullName evidence="9">Major Facilitator Superfamily protein</fullName>
    </submittedName>
</protein>
<keyword evidence="5 7" id="KW-1133">Transmembrane helix</keyword>
<keyword evidence="6 7" id="KW-0472">Membrane</keyword>
<feature type="domain" description="Major facilitator superfamily (MFS) profile" evidence="8">
    <location>
        <begin position="1"/>
        <end position="382"/>
    </location>
</feature>
<feature type="transmembrane region" description="Helical" evidence="7">
    <location>
        <begin position="100"/>
        <end position="122"/>
    </location>
</feature>
<gene>
    <name evidence="9" type="ORF">CULFYP111_01246</name>
</gene>
<keyword evidence="3" id="KW-1003">Cell membrane</keyword>
<sequence length="385" mass="43537">MDKKVSKFISFTILTLSLTTIMAGAAIAPALGMISEHFNQTSKILVSQIVSIHSIFIIFSAFLFSFLTKYLNAKNIAILGLCLYIIGGVGASFFDNIWIILFLRAILGIGVGFIQPLTNGLIGFLYDDKDKVKLLGLSSAMSSLMGLIAAPLSAYLAAISWNYSFYIYFLGVFVMVFVVLFLPTVILRQNKNKTTNLEVLKQIYPFCIAVFLTMLTFYSFPTNFSINILEKGFVEPKYIGLLMALQHFFVILVGVFFAKILKTFKQYCKFIFGALFGAGFLMQFLASNLNFVFLGLFLVGLGHGFLMPFIMSRVSIYVKKENMAIAMSLMSIFLYLGQFVNPYLIKFILILFSSNSSNLAFLMSFIFSIILFLWFFYIDRFYFEK</sequence>
<feature type="transmembrane region" description="Helical" evidence="7">
    <location>
        <begin position="292"/>
        <end position="311"/>
    </location>
</feature>
<evidence type="ECO:0000256" key="7">
    <source>
        <dbReference type="SAM" id="Phobius"/>
    </source>
</evidence>
<dbReference type="PANTHER" id="PTHR23517">
    <property type="entry name" value="RESISTANCE PROTEIN MDTM, PUTATIVE-RELATED-RELATED"/>
    <property type="match status" value="1"/>
</dbReference>
<evidence type="ECO:0000256" key="6">
    <source>
        <dbReference type="ARBA" id="ARBA00023136"/>
    </source>
</evidence>
<organism evidence="9">
    <name type="scientific">Campylobacter ureolyticus</name>
    <dbReference type="NCBI Taxonomy" id="827"/>
    <lineage>
        <taxon>Bacteria</taxon>
        <taxon>Pseudomonadati</taxon>
        <taxon>Campylobacterota</taxon>
        <taxon>Epsilonproteobacteria</taxon>
        <taxon>Campylobacterales</taxon>
        <taxon>Campylobacteraceae</taxon>
        <taxon>Campylobacter</taxon>
    </lineage>
</organism>
<evidence type="ECO:0000256" key="3">
    <source>
        <dbReference type="ARBA" id="ARBA00022475"/>
    </source>
</evidence>
<dbReference type="RefSeq" id="WP_156847554.1">
    <property type="nucleotide sequence ID" value="NZ_CACRSK010000006.1"/>
</dbReference>
<feature type="transmembrane region" description="Helical" evidence="7">
    <location>
        <begin position="76"/>
        <end position="94"/>
    </location>
</feature>
<evidence type="ECO:0000313" key="9">
    <source>
        <dbReference type="EMBL" id="VYT01734.1"/>
    </source>
</evidence>
<feature type="transmembrane region" description="Helical" evidence="7">
    <location>
        <begin position="359"/>
        <end position="378"/>
    </location>
</feature>
<dbReference type="AlphaFoldDB" id="A0A6N2T7M8"/>
<dbReference type="InterPro" id="IPR011701">
    <property type="entry name" value="MFS"/>
</dbReference>
<dbReference type="PANTHER" id="PTHR23517:SF2">
    <property type="entry name" value="MULTIDRUG RESISTANCE PROTEIN MDTH"/>
    <property type="match status" value="1"/>
</dbReference>
<evidence type="ECO:0000256" key="2">
    <source>
        <dbReference type="ARBA" id="ARBA00022448"/>
    </source>
</evidence>
<feature type="transmembrane region" description="Helical" evidence="7">
    <location>
        <begin position="332"/>
        <end position="353"/>
    </location>
</feature>
<dbReference type="InterPro" id="IPR020846">
    <property type="entry name" value="MFS_dom"/>
</dbReference>
<evidence type="ECO:0000259" key="8">
    <source>
        <dbReference type="PROSITE" id="PS50850"/>
    </source>
</evidence>
<dbReference type="InterPro" id="IPR036259">
    <property type="entry name" value="MFS_trans_sf"/>
</dbReference>
<feature type="transmembrane region" description="Helical" evidence="7">
    <location>
        <begin position="165"/>
        <end position="187"/>
    </location>
</feature>
<dbReference type="CDD" id="cd17473">
    <property type="entry name" value="MFS_arabinose_efflux_permease_like"/>
    <property type="match status" value="1"/>
</dbReference>
<dbReference type="Gene3D" id="1.20.1250.20">
    <property type="entry name" value="MFS general substrate transporter like domains"/>
    <property type="match status" value="1"/>
</dbReference>
<accession>A0A6N2T7M8</accession>
<dbReference type="SUPFAM" id="SSF103473">
    <property type="entry name" value="MFS general substrate transporter"/>
    <property type="match status" value="1"/>
</dbReference>
<comment type="subcellular location">
    <subcellularLocation>
        <location evidence="1">Cell membrane</location>
        <topology evidence="1">Multi-pass membrane protein</topology>
    </subcellularLocation>
</comment>
<dbReference type="Pfam" id="PF07690">
    <property type="entry name" value="MFS_1"/>
    <property type="match status" value="1"/>
</dbReference>